<dbReference type="EMBL" id="LACB01000020">
    <property type="protein sequence ID" value="KAJ9491997.1"/>
    <property type="molecule type" value="Genomic_DNA"/>
</dbReference>
<dbReference type="PROSITE" id="PS00028">
    <property type="entry name" value="ZINC_FINGER_C2H2_1"/>
    <property type="match status" value="1"/>
</dbReference>
<dbReference type="InterPro" id="IPR036236">
    <property type="entry name" value="Znf_C2H2_sf"/>
</dbReference>
<reference evidence="4" key="1">
    <citation type="submission" date="2015-06" db="EMBL/GenBank/DDBJ databases">
        <authorList>
            <person name="Nguyen H."/>
        </authorList>
    </citation>
    <scope>NUCLEOTIDE SEQUENCE</scope>
    <source>
        <strain evidence="4">DAOM 180753</strain>
    </source>
</reference>
<keyword evidence="1" id="KW-0863">Zinc-finger</keyword>
<dbReference type="SUPFAM" id="SSF57667">
    <property type="entry name" value="beta-beta-alpha zinc fingers"/>
    <property type="match status" value="1"/>
</dbReference>
<sequence length="218" mass="24797">MARPLRNDHMDHQSISWQSEPGNGDSTFYKDMTAIQAPRVTAAKQSSTEYSFYGPDVQHASSLLDPNFTLPSNLGLLDLDYIDQGTMQGFFPRWNSTTEGMATDYHRLAESIVQVSSLDSPSSAKQPSSPKGNDIPTTQGNRTRGRRANKQEDYHGSFECHWIDCTHRHAFSCESVLIRHIRTQHINPSSINCPRCDKSFNRKNNMKEHVGRIHREYI</sequence>
<keyword evidence="1" id="KW-0479">Metal-binding</keyword>
<feature type="compositionally biased region" description="Polar residues" evidence="2">
    <location>
        <begin position="13"/>
        <end position="24"/>
    </location>
</feature>
<keyword evidence="1" id="KW-0862">Zinc</keyword>
<dbReference type="AlphaFoldDB" id="A0AAI9XCL2"/>
<dbReference type="SMART" id="SM00355">
    <property type="entry name" value="ZnF_C2H2"/>
    <property type="match status" value="2"/>
</dbReference>
<dbReference type="Proteomes" id="UP001227192">
    <property type="component" value="Unassembled WGS sequence"/>
</dbReference>
<accession>A0AAI9XCL2</accession>
<dbReference type="GO" id="GO:0008270">
    <property type="term" value="F:zinc ion binding"/>
    <property type="evidence" value="ECO:0007669"/>
    <property type="project" value="UniProtKB-KW"/>
</dbReference>
<comment type="caution">
    <text evidence="4">The sequence shown here is derived from an EMBL/GenBank/DDBJ whole genome shotgun (WGS) entry which is preliminary data.</text>
</comment>
<feature type="region of interest" description="Disordered" evidence="2">
    <location>
        <begin position="116"/>
        <end position="150"/>
    </location>
</feature>
<dbReference type="PROSITE" id="PS50157">
    <property type="entry name" value="ZINC_FINGER_C2H2_2"/>
    <property type="match status" value="1"/>
</dbReference>
<evidence type="ECO:0000259" key="3">
    <source>
        <dbReference type="PROSITE" id="PS50157"/>
    </source>
</evidence>
<dbReference type="Gene3D" id="3.30.160.60">
    <property type="entry name" value="Classic Zinc Finger"/>
    <property type="match status" value="2"/>
</dbReference>
<protein>
    <recommendedName>
        <fullName evidence="3">C2H2-type domain-containing protein</fullName>
    </recommendedName>
</protein>
<evidence type="ECO:0000313" key="5">
    <source>
        <dbReference type="Proteomes" id="UP001227192"/>
    </source>
</evidence>
<feature type="compositionally biased region" description="Low complexity" evidence="2">
    <location>
        <begin position="116"/>
        <end position="130"/>
    </location>
</feature>
<feature type="compositionally biased region" description="Basic and acidic residues" evidence="2">
    <location>
        <begin position="1"/>
        <end position="12"/>
    </location>
</feature>
<keyword evidence="5" id="KW-1185">Reference proteome</keyword>
<name>A0AAI9XCL2_PENTH</name>
<dbReference type="InterPro" id="IPR013087">
    <property type="entry name" value="Znf_C2H2_type"/>
</dbReference>
<organism evidence="4 5">
    <name type="scientific">Penicillium thymicola</name>
    <dbReference type="NCBI Taxonomy" id="293382"/>
    <lineage>
        <taxon>Eukaryota</taxon>
        <taxon>Fungi</taxon>
        <taxon>Dikarya</taxon>
        <taxon>Ascomycota</taxon>
        <taxon>Pezizomycotina</taxon>
        <taxon>Eurotiomycetes</taxon>
        <taxon>Eurotiomycetidae</taxon>
        <taxon>Eurotiales</taxon>
        <taxon>Aspergillaceae</taxon>
        <taxon>Penicillium</taxon>
    </lineage>
</organism>
<evidence type="ECO:0000313" key="4">
    <source>
        <dbReference type="EMBL" id="KAJ9491997.1"/>
    </source>
</evidence>
<gene>
    <name evidence="4" type="ORF">VN97_g1221</name>
</gene>
<feature type="region of interest" description="Disordered" evidence="2">
    <location>
        <begin position="1"/>
        <end position="24"/>
    </location>
</feature>
<reference evidence="4" key="2">
    <citation type="journal article" date="2016" name="Fungal Biol.">
        <title>Ochratoxin A production by Penicillium thymicola.</title>
        <authorList>
            <person name="Nguyen H.D.T."/>
            <person name="McMullin D.R."/>
            <person name="Ponomareva E."/>
            <person name="Riley R."/>
            <person name="Pomraning K.R."/>
            <person name="Baker S.E."/>
            <person name="Seifert K.A."/>
        </authorList>
    </citation>
    <scope>NUCLEOTIDE SEQUENCE</scope>
    <source>
        <strain evidence="4">DAOM 180753</strain>
    </source>
</reference>
<feature type="domain" description="C2H2-type" evidence="3">
    <location>
        <begin position="191"/>
        <end position="214"/>
    </location>
</feature>
<evidence type="ECO:0000256" key="1">
    <source>
        <dbReference type="PROSITE-ProRule" id="PRU00042"/>
    </source>
</evidence>
<proteinExistence type="predicted"/>
<evidence type="ECO:0000256" key="2">
    <source>
        <dbReference type="SAM" id="MobiDB-lite"/>
    </source>
</evidence>